<dbReference type="Gene3D" id="2.170.270.10">
    <property type="entry name" value="SET domain"/>
    <property type="match status" value="1"/>
</dbReference>
<reference evidence="2" key="1">
    <citation type="submission" date="2023-06" db="EMBL/GenBank/DDBJ databases">
        <title>Genome-scale phylogeny and comparative genomics of the fungal order Sordariales.</title>
        <authorList>
            <consortium name="Lawrence Berkeley National Laboratory"/>
            <person name="Hensen N."/>
            <person name="Bonometti L."/>
            <person name="Westerberg I."/>
            <person name="Brannstrom I.O."/>
            <person name="Guillou S."/>
            <person name="Cros-Aarteil S."/>
            <person name="Calhoun S."/>
            <person name="Haridas S."/>
            <person name="Kuo A."/>
            <person name="Mondo S."/>
            <person name="Pangilinan J."/>
            <person name="Riley R."/>
            <person name="Labutti K."/>
            <person name="Andreopoulos B."/>
            <person name="Lipzen A."/>
            <person name="Chen C."/>
            <person name="Yanf M."/>
            <person name="Daum C."/>
            <person name="Ng V."/>
            <person name="Clum A."/>
            <person name="Steindorff A."/>
            <person name="Ohm R."/>
            <person name="Martin F."/>
            <person name="Silar P."/>
            <person name="Natvig D."/>
            <person name="Lalanne C."/>
            <person name="Gautier V."/>
            <person name="Ament-Velasquez S.L."/>
            <person name="Kruys A."/>
            <person name="Hutchinson M.I."/>
            <person name="Powell A.J."/>
            <person name="Barry K."/>
            <person name="Miller A.N."/>
            <person name="Grigoriev I.V."/>
            <person name="Debuchy R."/>
            <person name="Gladieux P."/>
            <person name="Thoren M.H."/>
            <person name="Johannesson H."/>
        </authorList>
    </citation>
    <scope>NUCLEOTIDE SEQUENCE</scope>
    <source>
        <strain evidence="2">CBS 606.72</strain>
    </source>
</reference>
<dbReference type="Pfam" id="PF00856">
    <property type="entry name" value="SET"/>
    <property type="match status" value="1"/>
</dbReference>
<comment type="caution">
    <text evidence="2">The sequence shown here is derived from an EMBL/GenBank/DDBJ whole genome shotgun (WGS) entry which is preliminary data.</text>
</comment>
<dbReference type="Proteomes" id="UP001175000">
    <property type="component" value="Unassembled WGS sequence"/>
</dbReference>
<keyword evidence="3" id="KW-1185">Reference proteome</keyword>
<dbReference type="InterPro" id="IPR046341">
    <property type="entry name" value="SET_dom_sf"/>
</dbReference>
<feature type="domain" description="SET" evidence="1">
    <location>
        <begin position="1"/>
        <end position="128"/>
    </location>
</feature>
<sequence>MVATHPIPRGTRILSETAVITMSATFPDFDTAGKVVDAKFRALPDEQQSLFLALHNCQHTDHGLALAIARTNGLPFGDNEHGVFLETARINHSCLPNAHHAWNASLGQLTVHAVEDIKPGEEITITYMANTPTFSMRQNHLKDTFGFTCTCKLCSMSRSRRKISDHSLDRMLDIESENEERVRWGRSPLAMLHALREGLRLVEKEELGITTLARLYRDVVDILLANADVARASVFAKKERALRVVMEGEDGTRTTELKGVMERPRDNMRFGYRSWDWLSDVSEVPKGLEEEAFESWLWRA</sequence>
<proteinExistence type="predicted"/>
<dbReference type="EMBL" id="JAULSU010000001">
    <property type="protein sequence ID" value="KAK0631394.1"/>
    <property type="molecule type" value="Genomic_DNA"/>
</dbReference>
<dbReference type="AlphaFoldDB" id="A0AA39XCH2"/>
<dbReference type="InterPro" id="IPR001214">
    <property type="entry name" value="SET_dom"/>
</dbReference>
<protein>
    <recommendedName>
        <fullName evidence="1">SET domain-containing protein</fullName>
    </recommendedName>
</protein>
<name>A0AA39XCH2_9PEZI</name>
<evidence type="ECO:0000259" key="1">
    <source>
        <dbReference type="PROSITE" id="PS50280"/>
    </source>
</evidence>
<organism evidence="2 3">
    <name type="scientific">Immersiella caudata</name>
    <dbReference type="NCBI Taxonomy" id="314043"/>
    <lineage>
        <taxon>Eukaryota</taxon>
        <taxon>Fungi</taxon>
        <taxon>Dikarya</taxon>
        <taxon>Ascomycota</taxon>
        <taxon>Pezizomycotina</taxon>
        <taxon>Sordariomycetes</taxon>
        <taxon>Sordariomycetidae</taxon>
        <taxon>Sordariales</taxon>
        <taxon>Lasiosphaeriaceae</taxon>
        <taxon>Immersiella</taxon>
    </lineage>
</organism>
<dbReference type="CDD" id="cd20071">
    <property type="entry name" value="SET_SMYD"/>
    <property type="match status" value="1"/>
</dbReference>
<evidence type="ECO:0000313" key="2">
    <source>
        <dbReference type="EMBL" id="KAK0631394.1"/>
    </source>
</evidence>
<dbReference type="PANTHER" id="PTHR47332">
    <property type="entry name" value="SET DOMAIN-CONTAINING PROTEIN 5"/>
    <property type="match status" value="1"/>
</dbReference>
<dbReference type="PANTHER" id="PTHR47332:SF4">
    <property type="entry name" value="SET DOMAIN-CONTAINING PROTEIN 5"/>
    <property type="match status" value="1"/>
</dbReference>
<gene>
    <name evidence="2" type="ORF">B0T14DRAFT_532178</name>
</gene>
<evidence type="ECO:0000313" key="3">
    <source>
        <dbReference type="Proteomes" id="UP001175000"/>
    </source>
</evidence>
<accession>A0AA39XCH2</accession>
<dbReference type="InterPro" id="IPR053185">
    <property type="entry name" value="SET_domain_protein"/>
</dbReference>
<dbReference type="PROSITE" id="PS50280">
    <property type="entry name" value="SET"/>
    <property type="match status" value="1"/>
</dbReference>
<dbReference type="SUPFAM" id="SSF82199">
    <property type="entry name" value="SET domain"/>
    <property type="match status" value="1"/>
</dbReference>